<feature type="transmembrane region" description="Helical" evidence="1">
    <location>
        <begin position="122"/>
        <end position="149"/>
    </location>
</feature>
<dbReference type="PANTHER" id="PTHR34220">
    <property type="entry name" value="SENSOR HISTIDINE KINASE YPDA"/>
    <property type="match status" value="1"/>
</dbReference>
<keyword evidence="3" id="KW-0808">Transferase</keyword>
<feature type="transmembrane region" description="Helical" evidence="1">
    <location>
        <begin position="12"/>
        <end position="33"/>
    </location>
</feature>
<protein>
    <submittedName>
        <fullName evidence="3">Histidine kinase</fullName>
    </submittedName>
</protein>
<feature type="domain" description="Signal transduction histidine kinase internal region" evidence="2">
    <location>
        <begin position="163"/>
        <end position="242"/>
    </location>
</feature>
<accession>A0A7G5E200</accession>
<keyword evidence="1" id="KW-0812">Transmembrane</keyword>
<name>A0A7G5E200_9SPHI</name>
<dbReference type="Pfam" id="PF06580">
    <property type="entry name" value="His_kinase"/>
    <property type="match status" value="1"/>
</dbReference>
<keyword evidence="1" id="KW-1133">Transmembrane helix</keyword>
<dbReference type="InterPro" id="IPR036890">
    <property type="entry name" value="HATPase_C_sf"/>
</dbReference>
<gene>
    <name evidence="3" type="ORF">HS960_10310</name>
</gene>
<dbReference type="RefSeq" id="WP_159732256.1">
    <property type="nucleotide sequence ID" value="NZ_CP058555.1"/>
</dbReference>
<keyword evidence="3" id="KW-0418">Kinase</keyword>
<evidence type="ECO:0000313" key="3">
    <source>
        <dbReference type="EMBL" id="QMV68025.1"/>
    </source>
</evidence>
<evidence type="ECO:0000256" key="1">
    <source>
        <dbReference type="SAM" id="Phobius"/>
    </source>
</evidence>
<dbReference type="SUPFAM" id="SSF55874">
    <property type="entry name" value="ATPase domain of HSP90 chaperone/DNA topoisomerase II/histidine kinase"/>
    <property type="match status" value="1"/>
</dbReference>
<feature type="transmembrane region" description="Helical" evidence="1">
    <location>
        <begin position="84"/>
        <end position="102"/>
    </location>
</feature>
<organism evidence="3 4">
    <name type="scientific">Sphingobacterium paramultivorum</name>
    <dbReference type="NCBI Taxonomy" id="2886510"/>
    <lineage>
        <taxon>Bacteria</taxon>
        <taxon>Pseudomonadati</taxon>
        <taxon>Bacteroidota</taxon>
        <taxon>Sphingobacteriia</taxon>
        <taxon>Sphingobacteriales</taxon>
        <taxon>Sphingobacteriaceae</taxon>
        <taxon>Sphingobacterium</taxon>
    </lineage>
</organism>
<evidence type="ECO:0000259" key="2">
    <source>
        <dbReference type="Pfam" id="PF06580"/>
    </source>
</evidence>
<feature type="transmembrane region" description="Helical" evidence="1">
    <location>
        <begin position="53"/>
        <end position="72"/>
    </location>
</feature>
<dbReference type="Proteomes" id="UP000515450">
    <property type="component" value="Chromosome"/>
</dbReference>
<dbReference type="GO" id="GO:0000155">
    <property type="term" value="F:phosphorelay sensor kinase activity"/>
    <property type="evidence" value="ECO:0007669"/>
    <property type="project" value="InterPro"/>
</dbReference>
<dbReference type="InterPro" id="IPR010559">
    <property type="entry name" value="Sig_transdc_His_kin_internal"/>
</dbReference>
<reference evidence="3 4" key="1">
    <citation type="journal article" date="2020" name="G3 (Bethesda)">
        <title>CeMbio - The Caenorhabditis elegans Microbiome Resource.</title>
        <authorList>
            <person name="Dirksen P."/>
            <person name="Assie A."/>
            <person name="Zimmermann J."/>
            <person name="Zhang F."/>
            <person name="Tietje A.M."/>
            <person name="Marsh S.A."/>
            <person name="Felix M.A."/>
            <person name="Shapira M."/>
            <person name="Kaleta C."/>
            <person name="Schulenburg H."/>
            <person name="Samuel B."/>
        </authorList>
    </citation>
    <scope>NUCLEOTIDE SEQUENCE [LARGE SCALE GENOMIC DNA]</scope>
    <source>
        <strain evidence="3 4">BIGb0170</strain>
    </source>
</reference>
<proteinExistence type="predicted"/>
<dbReference type="AlphaFoldDB" id="A0A7G5E200"/>
<keyword evidence="1" id="KW-0472">Membrane</keyword>
<dbReference type="EMBL" id="CP058555">
    <property type="protein sequence ID" value="QMV68025.1"/>
    <property type="molecule type" value="Genomic_DNA"/>
</dbReference>
<dbReference type="GO" id="GO:0016020">
    <property type="term" value="C:membrane"/>
    <property type="evidence" value="ECO:0007669"/>
    <property type="project" value="InterPro"/>
</dbReference>
<dbReference type="PANTHER" id="PTHR34220:SF7">
    <property type="entry name" value="SENSOR HISTIDINE KINASE YPDA"/>
    <property type="match status" value="1"/>
</dbReference>
<sequence length="349" mass="40214">MSLAFRIKWKEFLVIFLIYGIWSVAVFLFLVQLQGFDKTVDQFEGGINLYVSFTHTIIKGTVVFYVLIYHFAIPAIMDRRWGKVSVQVIAFFTVLTIYEYYWTFFVHRSDRESAGNLSPDSFFITTTILNIASTVISYFVAVAICSNVIRRIKEQLEREKLKAELAAIKYQINPHFLFNSLSLIYTKTYKSNPEASQAVHLLSEIMSYALEDWGEQGIVPLALEAEQIKKVIQMNQIRFNNNIKISYSEDIQLKDAKIPTLTLVTLVENAFKHGELHDAKNQVSIEIMARNSKINFLISNKKRNGPKELSKGIGVNNVQQRLNLMYGSTHTFTIKEDENYYITEIVINI</sequence>
<dbReference type="InterPro" id="IPR050640">
    <property type="entry name" value="Bact_2-comp_sensor_kinase"/>
</dbReference>
<keyword evidence="4" id="KW-1185">Reference proteome</keyword>
<dbReference type="Gene3D" id="3.30.565.10">
    <property type="entry name" value="Histidine kinase-like ATPase, C-terminal domain"/>
    <property type="match status" value="1"/>
</dbReference>
<evidence type="ECO:0000313" key="4">
    <source>
        <dbReference type="Proteomes" id="UP000515450"/>
    </source>
</evidence>